<feature type="compositionally biased region" description="Low complexity" evidence="1">
    <location>
        <begin position="41"/>
        <end position="50"/>
    </location>
</feature>
<dbReference type="InterPro" id="IPR029058">
    <property type="entry name" value="AB_hydrolase_fold"/>
</dbReference>
<dbReference type="AlphaFoldDB" id="A0A848KWY8"/>
<feature type="chain" id="PRO_5039387282" evidence="2">
    <location>
        <begin position="25"/>
        <end position="527"/>
    </location>
</feature>
<proteinExistence type="predicted"/>
<dbReference type="EMBL" id="JABBNB010000001">
    <property type="protein sequence ID" value="NMN99977.1"/>
    <property type="molecule type" value="Genomic_DNA"/>
</dbReference>
<feature type="signal peptide" evidence="2">
    <location>
        <begin position="1"/>
        <end position="24"/>
    </location>
</feature>
<sequence>MRPRLILGAGLTAAILLLAGCATGPDTGPTAITGGKGDGNPAQSSSSAPQGPVLAAPRNDLGWTDCAKAVSDRFGMTAPAGTSIECASFTSPITPDQQSAELLTIDAVRARTAATPKDAPPLVLTTGTDMPAQRALLMLTAGDGKSILARNPVVAVEMRGTDSRSTIDCMTMLDSSTIVNNGIAGYPGPLRAPAALATAQRIDRLAKSGSSAADSCNDTLTPNQVNFTSVLAASDLDALRVRWGVDRLAVLGLGEGADVALSFAAQYPDRVGRLILDTPTSFGSNTRDRASTAATGVQRALTTYASRCAQIAQCSLGGNGLATIASVVNKAAKGDIPDISDTNVLTAITTALGTAISDADRAALAAAISAADRGDTKALTTLVSTTTGLRDSQPQLLSRCNNSSGTVGLDQVPGLITEWTKQNPITGTNAALSLVRCNGWATSQPAKAPTSYTTAPLVLAGTNDPINGSDASTLNAGFTEAGTAPISVSWDGLGYSVLAHSSCAADVVGDYLGATPLSGPAERACPS</sequence>
<dbReference type="SUPFAM" id="SSF53474">
    <property type="entry name" value="alpha/beta-Hydrolases"/>
    <property type="match status" value="2"/>
</dbReference>
<dbReference type="Gene3D" id="3.40.50.1820">
    <property type="entry name" value="alpha/beta hydrolase"/>
    <property type="match status" value="1"/>
</dbReference>
<evidence type="ECO:0000313" key="4">
    <source>
        <dbReference type="EMBL" id="NMN99977.1"/>
    </source>
</evidence>
<dbReference type="PROSITE" id="PS51257">
    <property type="entry name" value="PROKAR_LIPOPROTEIN"/>
    <property type="match status" value="1"/>
</dbReference>
<feature type="region of interest" description="Disordered" evidence="1">
    <location>
        <begin position="29"/>
        <end position="57"/>
    </location>
</feature>
<dbReference type="GO" id="GO:0016787">
    <property type="term" value="F:hydrolase activity"/>
    <property type="evidence" value="ECO:0007669"/>
    <property type="project" value="UniProtKB-KW"/>
</dbReference>
<keyword evidence="5" id="KW-1185">Reference proteome</keyword>
<accession>A0A848KWY8</accession>
<evidence type="ECO:0000313" key="5">
    <source>
        <dbReference type="Proteomes" id="UP000550729"/>
    </source>
</evidence>
<reference evidence="4 5" key="1">
    <citation type="submission" date="2020-04" db="EMBL/GenBank/DDBJ databases">
        <title>Gordonia sp. nov. TBRC 11910.</title>
        <authorList>
            <person name="Suriyachadkun C."/>
        </authorList>
    </citation>
    <scope>NUCLEOTIDE SEQUENCE [LARGE SCALE GENOMIC DNA]</scope>
    <source>
        <strain evidence="4 5">TBRC 11910</strain>
    </source>
</reference>
<keyword evidence="4" id="KW-0378">Hydrolase</keyword>
<name>A0A848KWY8_9ACTN</name>
<gene>
    <name evidence="4" type="ORF">HH308_01960</name>
</gene>
<dbReference type="InterPro" id="IPR013595">
    <property type="entry name" value="Pept_S33_TAP-like_C"/>
</dbReference>
<dbReference type="Pfam" id="PF08386">
    <property type="entry name" value="Abhydrolase_4"/>
    <property type="match status" value="1"/>
</dbReference>
<protein>
    <submittedName>
        <fullName evidence="4">Alpha/beta hydrolase</fullName>
    </submittedName>
</protein>
<dbReference type="Proteomes" id="UP000550729">
    <property type="component" value="Unassembled WGS sequence"/>
</dbReference>
<evidence type="ECO:0000256" key="2">
    <source>
        <dbReference type="SAM" id="SignalP"/>
    </source>
</evidence>
<organism evidence="4 5">
    <name type="scientific">Gordonia asplenii</name>
    <dbReference type="NCBI Taxonomy" id="2725283"/>
    <lineage>
        <taxon>Bacteria</taxon>
        <taxon>Bacillati</taxon>
        <taxon>Actinomycetota</taxon>
        <taxon>Actinomycetes</taxon>
        <taxon>Mycobacteriales</taxon>
        <taxon>Gordoniaceae</taxon>
        <taxon>Gordonia</taxon>
    </lineage>
</organism>
<evidence type="ECO:0000259" key="3">
    <source>
        <dbReference type="Pfam" id="PF08386"/>
    </source>
</evidence>
<feature type="domain" description="Peptidase S33 tripeptidyl aminopeptidase-like C-terminal" evidence="3">
    <location>
        <begin position="424"/>
        <end position="513"/>
    </location>
</feature>
<comment type="caution">
    <text evidence="4">The sequence shown here is derived from an EMBL/GenBank/DDBJ whole genome shotgun (WGS) entry which is preliminary data.</text>
</comment>
<keyword evidence="2" id="KW-0732">Signal</keyword>
<evidence type="ECO:0000256" key="1">
    <source>
        <dbReference type="SAM" id="MobiDB-lite"/>
    </source>
</evidence>